<feature type="compositionally biased region" description="Low complexity" evidence="1">
    <location>
        <begin position="246"/>
        <end position="260"/>
    </location>
</feature>
<gene>
    <name evidence="2" type="ORF">SRIMR7_12300</name>
</gene>
<evidence type="ECO:0000313" key="3">
    <source>
        <dbReference type="Proteomes" id="UP000829494"/>
    </source>
</evidence>
<dbReference type="GeneID" id="66857978"/>
<feature type="compositionally biased region" description="Polar residues" evidence="1">
    <location>
        <begin position="147"/>
        <end position="162"/>
    </location>
</feature>
<dbReference type="EMBL" id="CP094298">
    <property type="protein sequence ID" value="UNZ02928.1"/>
    <property type="molecule type" value="Genomic_DNA"/>
</dbReference>
<feature type="compositionally biased region" description="Basic and acidic residues" evidence="1">
    <location>
        <begin position="82"/>
        <end position="138"/>
    </location>
</feature>
<dbReference type="Proteomes" id="UP000829494">
    <property type="component" value="Chromosome"/>
</dbReference>
<protein>
    <recommendedName>
        <fullName evidence="4">Hydrogenase expression protein HypF</fullName>
    </recommendedName>
</protein>
<feature type="region of interest" description="Disordered" evidence="1">
    <location>
        <begin position="61"/>
        <end position="325"/>
    </location>
</feature>
<keyword evidence="3" id="KW-1185">Reference proteome</keyword>
<feature type="region of interest" description="Disordered" evidence="1">
    <location>
        <begin position="1"/>
        <end position="26"/>
    </location>
</feature>
<evidence type="ECO:0008006" key="4">
    <source>
        <dbReference type="Google" id="ProtNLM"/>
    </source>
</evidence>
<reference evidence="2 3" key="1">
    <citation type="submission" date="2022-03" db="EMBL/GenBank/DDBJ databases">
        <title>Complete genome of Streptomyces rimosus ssp. rimosus R7 (=ATCC 10970).</title>
        <authorList>
            <person name="Beganovic S."/>
            <person name="Ruckert C."/>
            <person name="Busche T."/>
            <person name="Kalinowski J."/>
            <person name="Wittmann C."/>
        </authorList>
    </citation>
    <scope>NUCLEOTIDE SEQUENCE [LARGE SCALE GENOMIC DNA]</scope>
    <source>
        <strain evidence="2 3">R7</strain>
    </source>
</reference>
<accession>A0ABY3YY61</accession>
<evidence type="ECO:0000313" key="2">
    <source>
        <dbReference type="EMBL" id="UNZ02928.1"/>
    </source>
</evidence>
<feature type="compositionally biased region" description="Basic and acidic residues" evidence="1">
    <location>
        <begin position="197"/>
        <end position="206"/>
    </location>
</feature>
<organism evidence="2 3">
    <name type="scientific">Streptomyces rimosus subsp. rimosus</name>
    <dbReference type="NCBI Taxonomy" id="132474"/>
    <lineage>
        <taxon>Bacteria</taxon>
        <taxon>Bacillati</taxon>
        <taxon>Actinomycetota</taxon>
        <taxon>Actinomycetes</taxon>
        <taxon>Kitasatosporales</taxon>
        <taxon>Streptomycetaceae</taxon>
        <taxon>Streptomyces</taxon>
    </lineage>
</organism>
<evidence type="ECO:0000256" key="1">
    <source>
        <dbReference type="SAM" id="MobiDB-lite"/>
    </source>
</evidence>
<feature type="compositionally biased region" description="Basic and acidic residues" evidence="1">
    <location>
        <begin position="296"/>
        <end position="317"/>
    </location>
</feature>
<feature type="compositionally biased region" description="Basic and acidic residues" evidence="1">
    <location>
        <begin position="262"/>
        <end position="276"/>
    </location>
</feature>
<dbReference type="RefSeq" id="WP_003982588.1">
    <property type="nucleotide sequence ID" value="NZ_CP043497.1"/>
</dbReference>
<feature type="compositionally biased region" description="Low complexity" evidence="1">
    <location>
        <begin position="277"/>
        <end position="295"/>
    </location>
</feature>
<sequence>MPGDELHETNAAAPGARTGPRHAAPRKPLLTRLHVPAGKAIAIAAMPSAVLMGMGLTPQLAMAKPQPPESPFRNGPCVSAPDKGEQDAKDKAAKDKAEKEKAAKEKAEKEKAEKEKAAKDKAAEDKAAEDGKSARPGKDQAAGGTDTAPTPSPDASSRTSPSPDKAGKAPAPTPSPSASSSSSEQNPWYDPLGVGKKLHDVFHPGQDKPAGPGATPSPSPSGNSGTGKPADQPSTQPTGPLKDAVGKAGEAAGDATGKAGKAAKDAAKDAKDKADDASPSASPSPSGSADPGAPDADGKKPFPCVEEKKTAGTDERPPATVPNQPWYLESSGLTLRGLDYEGVVNLTMPDGRTKQALKFTADSIDIGDLHQIVDGPAGKKYHVQAAAGSTSTIRGGKVTMYTERLQGNLFGLIPIVFDPEHPPPLNVPFAYFTKVKITQAGQFGGTLTIPGLHQSITG</sequence>
<proteinExistence type="predicted"/>
<name>A0ABY3YY61_STRRM</name>
<feature type="compositionally biased region" description="Low complexity" evidence="1">
    <location>
        <begin position="208"/>
        <end position="229"/>
    </location>
</feature>